<feature type="region of interest" description="Disordered" evidence="1">
    <location>
        <begin position="54"/>
        <end position="97"/>
    </location>
</feature>
<feature type="region of interest" description="Disordered" evidence="1">
    <location>
        <begin position="116"/>
        <end position="170"/>
    </location>
</feature>
<dbReference type="AlphaFoldDB" id="A0AAV0XHP1"/>
<feature type="compositionally biased region" description="Low complexity" evidence="1">
    <location>
        <begin position="132"/>
        <end position="147"/>
    </location>
</feature>
<dbReference type="Proteomes" id="UP001160148">
    <property type="component" value="Unassembled WGS sequence"/>
</dbReference>
<reference evidence="2 3" key="1">
    <citation type="submission" date="2023-01" db="EMBL/GenBank/DDBJ databases">
        <authorList>
            <person name="Whitehead M."/>
        </authorList>
    </citation>
    <scope>NUCLEOTIDE SEQUENCE [LARGE SCALE GENOMIC DNA]</scope>
</reference>
<evidence type="ECO:0000256" key="1">
    <source>
        <dbReference type="SAM" id="MobiDB-lite"/>
    </source>
</evidence>
<evidence type="ECO:0000313" key="2">
    <source>
        <dbReference type="EMBL" id="CAI6367925.1"/>
    </source>
</evidence>
<protein>
    <submittedName>
        <fullName evidence="2">Uncharacterized protein</fullName>
    </submittedName>
</protein>
<dbReference type="EMBL" id="CARXXK010000005">
    <property type="protein sequence ID" value="CAI6367925.1"/>
    <property type="molecule type" value="Genomic_DNA"/>
</dbReference>
<gene>
    <name evidence="2" type="ORF">MEUPH1_LOCUS22338</name>
</gene>
<keyword evidence="3" id="KW-1185">Reference proteome</keyword>
<sequence length="170" mass="17692">MFVCVTDPVGPRTVAELVEQPAVRLVPVPLAGHVAHVLQPADLLLDEHPVPGRFRGSSAQRSRVQPVLGRLPAGPTAPVAPLQQPQRPKPGGRPAPDQHVVVVRVGQVAAQVVQRAARGLRPEPPELARGNALSAAGTARATSRSPAVAGHPGKGSFHGAVETDNRTLLT</sequence>
<evidence type="ECO:0000313" key="3">
    <source>
        <dbReference type="Proteomes" id="UP001160148"/>
    </source>
</evidence>
<name>A0AAV0XHP1_9HEMI</name>
<proteinExistence type="predicted"/>
<comment type="caution">
    <text evidence="2">The sequence shown here is derived from an EMBL/GenBank/DDBJ whole genome shotgun (WGS) entry which is preliminary data.</text>
</comment>
<organism evidence="2 3">
    <name type="scientific">Macrosiphum euphorbiae</name>
    <name type="common">potato aphid</name>
    <dbReference type="NCBI Taxonomy" id="13131"/>
    <lineage>
        <taxon>Eukaryota</taxon>
        <taxon>Metazoa</taxon>
        <taxon>Ecdysozoa</taxon>
        <taxon>Arthropoda</taxon>
        <taxon>Hexapoda</taxon>
        <taxon>Insecta</taxon>
        <taxon>Pterygota</taxon>
        <taxon>Neoptera</taxon>
        <taxon>Paraneoptera</taxon>
        <taxon>Hemiptera</taxon>
        <taxon>Sternorrhyncha</taxon>
        <taxon>Aphidomorpha</taxon>
        <taxon>Aphidoidea</taxon>
        <taxon>Aphididae</taxon>
        <taxon>Macrosiphini</taxon>
        <taxon>Macrosiphum</taxon>
    </lineage>
</organism>
<feature type="compositionally biased region" description="Basic and acidic residues" evidence="1">
    <location>
        <begin position="161"/>
        <end position="170"/>
    </location>
</feature>
<accession>A0AAV0XHP1</accession>